<dbReference type="OrthoDB" id="64480at2"/>
<evidence type="ECO:0000313" key="3">
    <source>
        <dbReference type="Proteomes" id="UP000248806"/>
    </source>
</evidence>
<dbReference type="InterPro" id="IPR051678">
    <property type="entry name" value="AGP_Transferase"/>
</dbReference>
<name>A0A326UHW4_THEHA</name>
<dbReference type="SUPFAM" id="SSF56112">
    <property type="entry name" value="Protein kinase-like (PK-like)"/>
    <property type="match status" value="1"/>
</dbReference>
<dbReference type="Proteomes" id="UP000248806">
    <property type="component" value="Unassembled WGS sequence"/>
</dbReference>
<organism evidence="2 3">
    <name type="scientific">Thermosporothrix hazakensis</name>
    <dbReference type="NCBI Taxonomy" id="644383"/>
    <lineage>
        <taxon>Bacteria</taxon>
        <taxon>Bacillati</taxon>
        <taxon>Chloroflexota</taxon>
        <taxon>Ktedonobacteria</taxon>
        <taxon>Ktedonobacterales</taxon>
        <taxon>Thermosporotrichaceae</taxon>
        <taxon>Thermosporothrix</taxon>
    </lineage>
</organism>
<dbReference type="GO" id="GO:0016301">
    <property type="term" value="F:kinase activity"/>
    <property type="evidence" value="ECO:0007669"/>
    <property type="project" value="UniProtKB-KW"/>
</dbReference>
<dbReference type="AlphaFoldDB" id="A0A326UHW4"/>
<evidence type="ECO:0000259" key="1">
    <source>
        <dbReference type="Pfam" id="PF01636"/>
    </source>
</evidence>
<dbReference type="InterPro" id="IPR002575">
    <property type="entry name" value="Aminoglycoside_PTrfase"/>
</dbReference>
<keyword evidence="3" id="KW-1185">Reference proteome</keyword>
<evidence type="ECO:0000313" key="2">
    <source>
        <dbReference type="EMBL" id="PZW31281.1"/>
    </source>
</evidence>
<dbReference type="Pfam" id="PF01636">
    <property type="entry name" value="APH"/>
    <property type="match status" value="1"/>
</dbReference>
<dbReference type="InterPro" id="IPR011009">
    <property type="entry name" value="Kinase-like_dom_sf"/>
</dbReference>
<dbReference type="EMBL" id="QKUF01000006">
    <property type="protein sequence ID" value="PZW31281.1"/>
    <property type="molecule type" value="Genomic_DNA"/>
</dbReference>
<protein>
    <submittedName>
        <fullName evidence="2">Fructosamine-3-kinase</fullName>
    </submittedName>
</protein>
<gene>
    <name evidence="2" type="ORF">EI42_02378</name>
</gene>
<keyword evidence="2" id="KW-0808">Transferase</keyword>
<dbReference type="PANTHER" id="PTHR21310">
    <property type="entry name" value="AMINOGLYCOSIDE PHOSPHOTRANSFERASE-RELATED-RELATED"/>
    <property type="match status" value="1"/>
</dbReference>
<sequence>MNLQALFSAPILEQTYLDPGYSGHASDVWRVRTAEEVVVVRMLRQGLPEVPFWYGCHVLFGLDQRAIFQLEPLNRLLARFCSLPVPQVLRKGTLEDRPYVIVDAMPGVSFETFSELPEEALEAMGEEFARLHCGRFDWFGTPTGSTRYDLADFQTRLQETLRLLVERFYQQDEAIKKMLPAACEAVTQLPPLHYTVPVLMDMDASQFLTDGKRITAFVDTEGYAMGPRELDFIGLEYVFQQREARAFARGYERVLSLPEIAPVRFVYRYLYCLMEVQGSVALDPWMRYPALFA</sequence>
<reference evidence="2 3" key="1">
    <citation type="submission" date="2018-06" db="EMBL/GenBank/DDBJ databases">
        <title>Genomic Encyclopedia of Archaeal and Bacterial Type Strains, Phase II (KMG-II): from individual species to whole genera.</title>
        <authorList>
            <person name="Goeker M."/>
        </authorList>
    </citation>
    <scope>NUCLEOTIDE SEQUENCE [LARGE SCALE GENOMIC DNA]</scope>
    <source>
        <strain evidence="2 3">ATCC BAA-1881</strain>
    </source>
</reference>
<accession>A0A326UHW4</accession>
<comment type="caution">
    <text evidence="2">The sequence shown here is derived from an EMBL/GenBank/DDBJ whole genome shotgun (WGS) entry which is preliminary data.</text>
</comment>
<keyword evidence="2" id="KW-0418">Kinase</keyword>
<proteinExistence type="predicted"/>
<dbReference type="PANTHER" id="PTHR21310:SF15">
    <property type="entry name" value="AMINOGLYCOSIDE PHOSPHOTRANSFERASE DOMAIN-CONTAINING PROTEIN"/>
    <property type="match status" value="1"/>
</dbReference>
<dbReference type="RefSeq" id="WP_111322081.1">
    <property type="nucleotide sequence ID" value="NZ_BIFX01000003.1"/>
</dbReference>
<feature type="domain" description="Aminoglycoside phosphotransferase" evidence="1">
    <location>
        <begin position="25"/>
        <end position="262"/>
    </location>
</feature>